<organism evidence="5 6">
    <name type="scientific">Panicum virgatum</name>
    <name type="common">Blackwell switchgrass</name>
    <dbReference type="NCBI Taxonomy" id="38727"/>
    <lineage>
        <taxon>Eukaryota</taxon>
        <taxon>Viridiplantae</taxon>
        <taxon>Streptophyta</taxon>
        <taxon>Embryophyta</taxon>
        <taxon>Tracheophyta</taxon>
        <taxon>Spermatophyta</taxon>
        <taxon>Magnoliopsida</taxon>
        <taxon>Liliopsida</taxon>
        <taxon>Poales</taxon>
        <taxon>Poaceae</taxon>
        <taxon>PACMAD clade</taxon>
        <taxon>Panicoideae</taxon>
        <taxon>Panicodae</taxon>
        <taxon>Paniceae</taxon>
        <taxon>Panicinae</taxon>
        <taxon>Panicum</taxon>
        <taxon>Panicum sect. Hiantes</taxon>
    </lineage>
</organism>
<dbReference type="Pfam" id="PF02902">
    <property type="entry name" value="Peptidase_C48"/>
    <property type="match status" value="1"/>
</dbReference>
<dbReference type="PANTHER" id="PTHR36479">
    <property type="entry name" value="ULP_PROTEASE DOMAIN-CONTAINING PROTEIN"/>
    <property type="match status" value="1"/>
</dbReference>
<dbReference type="AlphaFoldDB" id="A0A8T0PBR1"/>
<dbReference type="GO" id="GO:0006508">
    <property type="term" value="P:proteolysis"/>
    <property type="evidence" value="ECO:0007669"/>
    <property type="project" value="UniProtKB-KW"/>
</dbReference>
<evidence type="ECO:0000256" key="1">
    <source>
        <dbReference type="ARBA" id="ARBA00005234"/>
    </source>
</evidence>
<dbReference type="InterPro" id="IPR003653">
    <property type="entry name" value="Peptidase_C48_C"/>
</dbReference>
<dbReference type="PANTHER" id="PTHR36479:SF10">
    <property type="entry name" value="UBIQUITIN-LIKE PROTEASE FAMILY PROFILE DOMAIN-CONTAINING PROTEIN"/>
    <property type="match status" value="1"/>
</dbReference>
<dbReference type="Proteomes" id="UP000823388">
    <property type="component" value="Chromosome 8N"/>
</dbReference>
<protein>
    <recommendedName>
        <fullName evidence="4">Ubiquitin-like protease family profile domain-containing protein</fullName>
    </recommendedName>
</protein>
<evidence type="ECO:0000313" key="5">
    <source>
        <dbReference type="EMBL" id="KAG2559040.1"/>
    </source>
</evidence>
<dbReference type="GO" id="GO:0008234">
    <property type="term" value="F:cysteine-type peptidase activity"/>
    <property type="evidence" value="ECO:0007669"/>
    <property type="project" value="InterPro"/>
</dbReference>
<evidence type="ECO:0000313" key="6">
    <source>
        <dbReference type="Proteomes" id="UP000823388"/>
    </source>
</evidence>
<keyword evidence="6" id="KW-1185">Reference proteome</keyword>
<proteinExistence type="inferred from homology"/>
<feature type="domain" description="Ubiquitin-like protease family profile" evidence="4">
    <location>
        <begin position="1"/>
        <end position="167"/>
    </location>
</feature>
<evidence type="ECO:0000256" key="2">
    <source>
        <dbReference type="ARBA" id="ARBA00022670"/>
    </source>
</evidence>
<dbReference type="OrthoDB" id="692040at2759"/>
<dbReference type="Gene3D" id="3.40.395.10">
    <property type="entry name" value="Adenoviral Proteinase, Chain A"/>
    <property type="match status" value="1"/>
</dbReference>
<gene>
    <name evidence="5" type="ORF">PVAP13_8NG326000</name>
</gene>
<evidence type="ECO:0000256" key="3">
    <source>
        <dbReference type="ARBA" id="ARBA00022801"/>
    </source>
</evidence>
<keyword evidence="2" id="KW-0645">Protease</keyword>
<evidence type="ECO:0000259" key="4">
    <source>
        <dbReference type="PROSITE" id="PS50600"/>
    </source>
</evidence>
<accession>A0A8T0PBR1</accession>
<dbReference type="EMBL" id="CM029052">
    <property type="protein sequence ID" value="KAG2559040.1"/>
    <property type="molecule type" value="Genomic_DNA"/>
</dbReference>
<comment type="similarity">
    <text evidence="1">Belongs to the peptidase C48 family.</text>
</comment>
<sequence length="215" mass="24935">MAMGKSLDTNAMDIGTYMLSEDPRQKRRKIFSPWVVLQFLRGDMYANMVEKAFNFIDSDYDMILFPVYQENSAQPGGDGHWFTIAVHMADKSFQVIDSLRNSDNNELTLKANQVRAKVITLWNKFTSKHKGCQVPLIYKFTLKYIDGYKQFEIHDCSLFTLKAMEYWDGENLPNLMELDELKLRKLVLAEWLHSPVNKLQYKAAFLSKGKGKIAQ</sequence>
<dbReference type="SUPFAM" id="SSF54001">
    <property type="entry name" value="Cysteine proteinases"/>
    <property type="match status" value="1"/>
</dbReference>
<dbReference type="PROSITE" id="PS50600">
    <property type="entry name" value="ULP_PROTEASE"/>
    <property type="match status" value="1"/>
</dbReference>
<reference evidence="5" key="1">
    <citation type="submission" date="2020-05" db="EMBL/GenBank/DDBJ databases">
        <title>WGS assembly of Panicum virgatum.</title>
        <authorList>
            <person name="Lovell J.T."/>
            <person name="Jenkins J."/>
            <person name="Shu S."/>
            <person name="Juenger T.E."/>
            <person name="Schmutz J."/>
        </authorList>
    </citation>
    <scope>NUCLEOTIDE SEQUENCE</scope>
    <source>
        <strain evidence="5">AP13</strain>
    </source>
</reference>
<comment type="caution">
    <text evidence="5">The sequence shown here is derived from an EMBL/GenBank/DDBJ whole genome shotgun (WGS) entry which is preliminary data.</text>
</comment>
<name>A0A8T0PBR1_PANVG</name>
<keyword evidence="3" id="KW-0378">Hydrolase</keyword>
<dbReference type="InterPro" id="IPR038765">
    <property type="entry name" value="Papain-like_cys_pep_sf"/>
</dbReference>